<organism evidence="2 3">
    <name type="scientific">Kouleothrix aurantiaca</name>
    <dbReference type="NCBI Taxonomy" id="186479"/>
    <lineage>
        <taxon>Bacteria</taxon>
        <taxon>Bacillati</taxon>
        <taxon>Chloroflexota</taxon>
        <taxon>Chloroflexia</taxon>
        <taxon>Chloroflexales</taxon>
        <taxon>Roseiflexineae</taxon>
        <taxon>Roseiflexaceae</taxon>
        <taxon>Kouleothrix</taxon>
    </lineage>
</organism>
<dbReference type="PROSITE" id="PS01152">
    <property type="entry name" value="HESB"/>
    <property type="match status" value="1"/>
</dbReference>
<dbReference type="GO" id="GO:0051539">
    <property type="term" value="F:4 iron, 4 sulfur cluster binding"/>
    <property type="evidence" value="ECO:0007669"/>
    <property type="project" value="TreeGrafter"/>
</dbReference>
<dbReference type="PANTHER" id="PTHR43011:SF1">
    <property type="entry name" value="IRON-SULFUR CLUSTER ASSEMBLY 2 HOMOLOG, MITOCHONDRIAL"/>
    <property type="match status" value="1"/>
</dbReference>
<dbReference type="GO" id="GO:0051537">
    <property type="term" value="F:2 iron, 2 sulfur cluster binding"/>
    <property type="evidence" value="ECO:0007669"/>
    <property type="project" value="TreeGrafter"/>
</dbReference>
<dbReference type="Gene3D" id="2.60.300.12">
    <property type="entry name" value="HesB-like domain"/>
    <property type="match status" value="1"/>
</dbReference>
<dbReference type="AlphaFoldDB" id="A0A0P9F9Q8"/>
<gene>
    <name evidence="2" type="ORF">SE17_09870</name>
</gene>
<dbReference type="EMBL" id="LJCR01000268">
    <property type="protein sequence ID" value="KPV53399.1"/>
    <property type="molecule type" value="Genomic_DNA"/>
</dbReference>
<sequence>MAVIEQDLIGVNSVLMPAPLLSISPTAANRLQAMMNEKQLEGYGLRVFVSGGGCSGLQYGMTFDDETRDGDATWDAHGLKLIIDPISANYLRGASIDYQQDNMLAGAFKIDNPNAVSSCGCGHSFRAKDGQAEEGYEGYDEGYAGGGCGHCGNG</sequence>
<evidence type="ECO:0000313" key="2">
    <source>
        <dbReference type="EMBL" id="KPV53399.1"/>
    </source>
</evidence>
<dbReference type="NCBIfam" id="TIGR00049">
    <property type="entry name" value="iron-sulfur cluster assembly accessory protein"/>
    <property type="match status" value="1"/>
</dbReference>
<dbReference type="InterPro" id="IPR035903">
    <property type="entry name" value="HesB-like_dom_sf"/>
</dbReference>
<evidence type="ECO:0000259" key="1">
    <source>
        <dbReference type="Pfam" id="PF01521"/>
    </source>
</evidence>
<accession>A0A0P9F9Q8</accession>
<dbReference type="PANTHER" id="PTHR43011">
    <property type="entry name" value="IRON-SULFUR CLUSTER ASSEMBLY 2 HOMOLOG, MITOCHONDRIAL"/>
    <property type="match status" value="1"/>
</dbReference>
<dbReference type="SUPFAM" id="SSF89360">
    <property type="entry name" value="HesB-like domain"/>
    <property type="match status" value="1"/>
</dbReference>
<dbReference type="GO" id="GO:0005506">
    <property type="term" value="F:iron ion binding"/>
    <property type="evidence" value="ECO:0007669"/>
    <property type="project" value="TreeGrafter"/>
</dbReference>
<dbReference type="InterPro" id="IPR017870">
    <property type="entry name" value="FeS_cluster_insertion_CS"/>
</dbReference>
<feature type="domain" description="Core" evidence="1">
    <location>
        <begin position="21"/>
        <end position="122"/>
    </location>
</feature>
<keyword evidence="3" id="KW-1185">Reference proteome</keyword>
<dbReference type="PATRIC" id="fig|186479.3.peg.5489"/>
<protein>
    <submittedName>
        <fullName evidence="2">[Fe-S]-binding protein</fullName>
    </submittedName>
</protein>
<dbReference type="InterPro" id="IPR016092">
    <property type="entry name" value="ATAP"/>
</dbReference>
<proteinExistence type="predicted"/>
<comment type="caution">
    <text evidence="2">The sequence shown here is derived from an EMBL/GenBank/DDBJ whole genome shotgun (WGS) entry which is preliminary data.</text>
</comment>
<dbReference type="Pfam" id="PF01521">
    <property type="entry name" value="Fe-S_biosyn"/>
    <property type="match status" value="1"/>
</dbReference>
<dbReference type="Proteomes" id="UP000050509">
    <property type="component" value="Unassembled WGS sequence"/>
</dbReference>
<reference evidence="2 3" key="1">
    <citation type="submission" date="2015-09" db="EMBL/GenBank/DDBJ databases">
        <title>Draft genome sequence of Kouleothrix aurantiaca JCM 19913.</title>
        <authorList>
            <person name="Hemp J."/>
        </authorList>
    </citation>
    <scope>NUCLEOTIDE SEQUENCE [LARGE SCALE GENOMIC DNA]</scope>
    <source>
        <strain evidence="2 3">COM-B</strain>
    </source>
</reference>
<name>A0A0P9F9Q8_9CHLR</name>
<dbReference type="GO" id="GO:0016226">
    <property type="term" value="P:iron-sulfur cluster assembly"/>
    <property type="evidence" value="ECO:0007669"/>
    <property type="project" value="InterPro"/>
</dbReference>
<evidence type="ECO:0000313" key="3">
    <source>
        <dbReference type="Proteomes" id="UP000050509"/>
    </source>
</evidence>
<dbReference type="InterPro" id="IPR000361">
    <property type="entry name" value="ATAP_core_dom"/>
</dbReference>